<keyword evidence="2" id="KW-0285">Flavoprotein</keyword>
<proteinExistence type="inferred from homology"/>
<dbReference type="Gene3D" id="3.30.465.10">
    <property type="match status" value="1"/>
</dbReference>
<evidence type="ECO:0000256" key="4">
    <source>
        <dbReference type="ARBA" id="ARBA00023002"/>
    </source>
</evidence>
<dbReference type="InterPro" id="IPR016169">
    <property type="entry name" value="FAD-bd_PCMH_sub2"/>
</dbReference>
<evidence type="ECO:0000259" key="5">
    <source>
        <dbReference type="PROSITE" id="PS51387"/>
    </source>
</evidence>
<dbReference type="InterPro" id="IPR036318">
    <property type="entry name" value="FAD-bd_PCMH-like_sf"/>
</dbReference>
<dbReference type="GO" id="GO:0071949">
    <property type="term" value="F:FAD binding"/>
    <property type="evidence" value="ECO:0007669"/>
    <property type="project" value="InterPro"/>
</dbReference>
<dbReference type="InterPro" id="IPR016166">
    <property type="entry name" value="FAD-bd_PCMH"/>
</dbReference>
<dbReference type="GO" id="GO:0016491">
    <property type="term" value="F:oxidoreductase activity"/>
    <property type="evidence" value="ECO:0007669"/>
    <property type="project" value="UniProtKB-KW"/>
</dbReference>
<dbReference type="AlphaFoldDB" id="A0A2V1DVN3"/>
<keyword evidence="4" id="KW-0560">Oxidoreductase</keyword>
<evidence type="ECO:0000256" key="3">
    <source>
        <dbReference type="ARBA" id="ARBA00022827"/>
    </source>
</evidence>
<dbReference type="PROSITE" id="PS51387">
    <property type="entry name" value="FAD_PCMH"/>
    <property type="match status" value="1"/>
</dbReference>
<feature type="domain" description="FAD-binding PCMH-type" evidence="5">
    <location>
        <begin position="83"/>
        <end position="254"/>
    </location>
</feature>
<name>A0A2V1DVN3_9PLEO</name>
<dbReference type="PANTHER" id="PTHR42973">
    <property type="entry name" value="BINDING OXIDOREDUCTASE, PUTATIVE (AFU_ORTHOLOGUE AFUA_1G17690)-RELATED"/>
    <property type="match status" value="1"/>
</dbReference>
<evidence type="ECO:0000313" key="6">
    <source>
        <dbReference type="EMBL" id="PVI02241.1"/>
    </source>
</evidence>
<protein>
    <submittedName>
        <fullName evidence="6">Putative 6-hydroxy-D-nicotine oxidase</fullName>
    </submittedName>
</protein>
<gene>
    <name evidence="6" type="ORF">DM02DRAFT_727328</name>
</gene>
<comment type="similarity">
    <text evidence="1">Belongs to the oxygen-dependent FAD-linked oxidoreductase family.</text>
</comment>
<dbReference type="STRING" id="97972.A0A2V1DVN3"/>
<keyword evidence="7" id="KW-1185">Reference proteome</keyword>
<dbReference type="Pfam" id="PF01565">
    <property type="entry name" value="FAD_binding_4"/>
    <property type="match status" value="1"/>
</dbReference>
<keyword evidence="3" id="KW-0274">FAD</keyword>
<dbReference type="SUPFAM" id="SSF56176">
    <property type="entry name" value="FAD-binding/transporter-associated domain-like"/>
    <property type="match status" value="1"/>
</dbReference>
<dbReference type="OrthoDB" id="2151789at2759"/>
<evidence type="ECO:0000256" key="1">
    <source>
        <dbReference type="ARBA" id="ARBA00005466"/>
    </source>
</evidence>
<dbReference type="InterPro" id="IPR006094">
    <property type="entry name" value="Oxid_FAD_bind_N"/>
</dbReference>
<evidence type="ECO:0000256" key="2">
    <source>
        <dbReference type="ARBA" id="ARBA00022630"/>
    </source>
</evidence>
<dbReference type="EMBL" id="KZ805345">
    <property type="protein sequence ID" value="PVI02241.1"/>
    <property type="molecule type" value="Genomic_DNA"/>
</dbReference>
<reference evidence="6 7" key="1">
    <citation type="journal article" date="2018" name="Sci. Rep.">
        <title>Comparative genomics provides insights into the lifestyle and reveals functional heterogeneity of dark septate endophytic fungi.</title>
        <authorList>
            <person name="Knapp D.G."/>
            <person name="Nemeth J.B."/>
            <person name="Barry K."/>
            <person name="Hainaut M."/>
            <person name="Henrissat B."/>
            <person name="Johnson J."/>
            <person name="Kuo A."/>
            <person name="Lim J.H.P."/>
            <person name="Lipzen A."/>
            <person name="Nolan M."/>
            <person name="Ohm R.A."/>
            <person name="Tamas L."/>
            <person name="Grigoriev I.V."/>
            <person name="Spatafora J.W."/>
            <person name="Nagy L.G."/>
            <person name="Kovacs G.M."/>
        </authorList>
    </citation>
    <scope>NUCLEOTIDE SEQUENCE [LARGE SCALE GENOMIC DNA]</scope>
    <source>
        <strain evidence="6 7">DSE2036</strain>
    </source>
</reference>
<accession>A0A2V1DVN3</accession>
<dbReference type="PANTHER" id="PTHR42973:SF54">
    <property type="entry name" value="FAD-BINDING PCMH-TYPE DOMAIN-CONTAINING PROTEIN"/>
    <property type="match status" value="1"/>
</dbReference>
<organism evidence="6 7">
    <name type="scientific">Periconia macrospinosa</name>
    <dbReference type="NCBI Taxonomy" id="97972"/>
    <lineage>
        <taxon>Eukaryota</taxon>
        <taxon>Fungi</taxon>
        <taxon>Dikarya</taxon>
        <taxon>Ascomycota</taxon>
        <taxon>Pezizomycotina</taxon>
        <taxon>Dothideomycetes</taxon>
        <taxon>Pleosporomycetidae</taxon>
        <taxon>Pleosporales</taxon>
        <taxon>Massarineae</taxon>
        <taxon>Periconiaceae</taxon>
        <taxon>Periconia</taxon>
    </lineage>
</organism>
<dbReference type="InterPro" id="IPR050416">
    <property type="entry name" value="FAD-linked_Oxidoreductase"/>
</dbReference>
<dbReference type="Proteomes" id="UP000244855">
    <property type="component" value="Unassembled WGS sequence"/>
</dbReference>
<evidence type="ECO:0000313" key="7">
    <source>
        <dbReference type="Proteomes" id="UP000244855"/>
    </source>
</evidence>
<sequence>MSDSVSAFVSSLETGETIAKSIESLLHGDPEAIRPLSVEGELIHQLGNTKAACLVSKLVLGEDAILDVASIQSLVELSWTKTCWLSPICVLRPRTAKQVAQILKISTFSRITFAIRSGGHSPNPGWASAKDALLIDLGNLNQNSVSPDRGTASVGPGSKWNDVIAYLDPFNVTVLAGRHPNVGVGGLILGGGVSHFTPEYGLVSDTLKNVDVVLADGTIVNANAQQNADLFWALKGGGSNFGIATRFDLQTIPIRNIWFESNLYAPGQAHALLEAFAKYQEIEDPKASIILSLTPNYGTVGLVYSAPVERPSVFASFYSIPVMQAAIPGTVGTVLQLNNVIASLASPIPQRQVAQHDYRGASSKVDAQLYKSVYDFWVAKAREVGEKTGSNATFVLQHIPKSAVDIGYASGGNALGLPRETQQWWTSIMDWDDQAHDDLVRSIGIETTAKWKELSEKSGLDNSFIYMNDASRDQNPLGSYPPEIIARLKAIARKYDPQGIFQNLQNGGFLLKDVL</sequence>